<dbReference type="InterPro" id="IPR036388">
    <property type="entry name" value="WH-like_DNA-bd_sf"/>
</dbReference>
<evidence type="ECO:0000313" key="6">
    <source>
        <dbReference type="Proteomes" id="UP001499854"/>
    </source>
</evidence>
<keyword evidence="6" id="KW-1185">Reference proteome</keyword>
<evidence type="ECO:0000256" key="3">
    <source>
        <dbReference type="ARBA" id="ARBA00023163"/>
    </source>
</evidence>
<evidence type="ECO:0000256" key="1">
    <source>
        <dbReference type="ARBA" id="ARBA00023015"/>
    </source>
</evidence>
<dbReference type="InterPro" id="IPR051011">
    <property type="entry name" value="Metal_resp_trans_reg"/>
</dbReference>
<dbReference type="SUPFAM" id="SSF46785">
    <property type="entry name" value="Winged helix' DNA-binding domain"/>
    <property type="match status" value="1"/>
</dbReference>
<feature type="domain" description="HTH arsR-type" evidence="4">
    <location>
        <begin position="255"/>
        <end position="331"/>
    </location>
</feature>
<evidence type="ECO:0000259" key="4">
    <source>
        <dbReference type="SMART" id="SM00418"/>
    </source>
</evidence>
<protein>
    <recommendedName>
        <fullName evidence="4">HTH arsR-type domain-containing protein</fullName>
    </recommendedName>
</protein>
<organism evidence="5 6">
    <name type="scientific">Catenulispora subtropica</name>
    <dbReference type="NCBI Taxonomy" id="450798"/>
    <lineage>
        <taxon>Bacteria</taxon>
        <taxon>Bacillati</taxon>
        <taxon>Actinomycetota</taxon>
        <taxon>Actinomycetes</taxon>
        <taxon>Catenulisporales</taxon>
        <taxon>Catenulisporaceae</taxon>
        <taxon>Catenulispora</taxon>
    </lineage>
</organism>
<dbReference type="PANTHER" id="PTHR43132">
    <property type="entry name" value="ARSENICAL RESISTANCE OPERON REPRESSOR ARSR-RELATED"/>
    <property type="match status" value="1"/>
</dbReference>
<dbReference type="SMART" id="SM00418">
    <property type="entry name" value="HTH_ARSR"/>
    <property type="match status" value="1"/>
</dbReference>
<sequence length="331" mass="36000">MVGIPMSGADMGRIAFETSPLLNLIRGLDPLGSTRPVPAAHRRWLADVRRQIPERSRPVVELLSAIPNYAPAFLIPDVPAGGRTHRTVQEELDALRAVRDADLVQDFQIFDTWERRPSRVYDALRDRGERLIPLLTDAMHALYRACVADDWPDIRRTLDADIGRRARQMAAAGPGAMLNDLHPKLSWEPDQLSLALSKVPDWQYDLRGEGLTFTPSVFGQYVGLLIVPGRRSVMAYPVSELDAAETLEGTDAAGDGLASLIGRARAAALRAIGDDPTTGELATRLGVKAPTASAHAAALRTAGLIVTERTGRSVRHRLTGLGAELLAANRH</sequence>
<reference evidence="6" key="1">
    <citation type="journal article" date="2019" name="Int. J. Syst. Evol. Microbiol.">
        <title>The Global Catalogue of Microorganisms (GCM) 10K type strain sequencing project: providing services to taxonomists for standard genome sequencing and annotation.</title>
        <authorList>
            <consortium name="The Broad Institute Genomics Platform"/>
            <consortium name="The Broad Institute Genome Sequencing Center for Infectious Disease"/>
            <person name="Wu L."/>
            <person name="Ma J."/>
        </authorList>
    </citation>
    <scope>NUCLEOTIDE SEQUENCE [LARGE SCALE GENOMIC DNA]</scope>
    <source>
        <strain evidence="6">JCM 16013</strain>
    </source>
</reference>
<name>A0ABP5E6S0_9ACTN</name>
<gene>
    <name evidence="5" type="ORF">GCM10009838_65370</name>
</gene>
<dbReference type="InterPro" id="IPR001845">
    <property type="entry name" value="HTH_ArsR_DNA-bd_dom"/>
</dbReference>
<keyword evidence="3" id="KW-0804">Transcription</keyword>
<proteinExistence type="predicted"/>
<dbReference type="InterPro" id="IPR045981">
    <property type="entry name" value="DUF5937"/>
</dbReference>
<accession>A0ABP5E6S0</accession>
<evidence type="ECO:0000256" key="2">
    <source>
        <dbReference type="ARBA" id="ARBA00023125"/>
    </source>
</evidence>
<dbReference type="PANTHER" id="PTHR43132:SF8">
    <property type="entry name" value="HTH-TYPE TRANSCRIPTIONAL REGULATOR KMTR"/>
    <property type="match status" value="1"/>
</dbReference>
<evidence type="ECO:0000313" key="5">
    <source>
        <dbReference type="EMBL" id="GAA1992515.1"/>
    </source>
</evidence>
<keyword evidence="1" id="KW-0805">Transcription regulation</keyword>
<dbReference type="RefSeq" id="WP_344661022.1">
    <property type="nucleotide sequence ID" value="NZ_BAAAQM010000048.1"/>
</dbReference>
<dbReference type="EMBL" id="BAAAQM010000048">
    <property type="protein sequence ID" value="GAA1992515.1"/>
    <property type="molecule type" value="Genomic_DNA"/>
</dbReference>
<dbReference type="Proteomes" id="UP001499854">
    <property type="component" value="Unassembled WGS sequence"/>
</dbReference>
<keyword evidence="2" id="KW-0238">DNA-binding</keyword>
<dbReference type="InterPro" id="IPR036390">
    <property type="entry name" value="WH_DNA-bd_sf"/>
</dbReference>
<dbReference type="Pfam" id="PF19361">
    <property type="entry name" value="DUF5937"/>
    <property type="match status" value="1"/>
</dbReference>
<dbReference type="Gene3D" id="1.10.10.10">
    <property type="entry name" value="Winged helix-like DNA-binding domain superfamily/Winged helix DNA-binding domain"/>
    <property type="match status" value="1"/>
</dbReference>
<comment type="caution">
    <text evidence="5">The sequence shown here is derived from an EMBL/GenBank/DDBJ whole genome shotgun (WGS) entry which is preliminary data.</text>
</comment>